<comment type="caution">
    <text evidence="1">The sequence shown here is derived from an EMBL/GenBank/DDBJ whole genome shotgun (WGS) entry which is preliminary data.</text>
</comment>
<gene>
    <name evidence="1" type="ORF">EAH77_15150</name>
</gene>
<evidence type="ECO:0000313" key="2">
    <source>
        <dbReference type="Proteomes" id="UP000317663"/>
    </source>
</evidence>
<name>A0A502GDS3_9GAMM</name>
<organism evidence="1 2">
    <name type="scientific">Ewingella americana</name>
    <dbReference type="NCBI Taxonomy" id="41202"/>
    <lineage>
        <taxon>Bacteria</taxon>
        <taxon>Pseudomonadati</taxon>
        <taxon>Pseudomonadota</taxon>
        <taxon>Gammaproteobacteria</taxon>
        <taxon>Enterobacterales</taxon>
        <taxon>Yersiniaceae</taxon>
        <taxon>Ewingella</taxon>
    </lineage>
</organism>
<dbReference type="RefSeq" id="WP_140473631.1">
    <property type="nucleotide sequence ID" value="NZ_RCZD01000008.1"/>
</dbReference>
<reference evidence="1 2" key="1">
    <citation type="journal article" date="2019" name="Environ. Microbiol.">
        <title>Species interactions and distinct microbial communities in high Arctic permafrost affected cryosols are associated with the CH4 and CO2 gas fluxes.</title>
        <authorList>
            <person name="Altshuler I."/>
            <person name="Hamel J."/>
            <person name="Turney S."/>
            <person name="Magnuson E."/>
            <person name="Levesque R."/>
            <person name="Greer C."/>
            <person name="Whyte L.G."/>
        </authorList>
    </citation>
    <scope>NUCLEOTIDE SEQUENCE [LARGE SCALE GENOMIC DNA]</scope>
    <source>
        <strain evidence="1 2">E4</strain>
    </source>
</reference>
<accession>A0A502GDS3</accession>
<proteinExistence type="predicted"/>
<dbReference type="Proteomes" id="UP000317663">
    <property type="component" value="Unassembled WGS sequence"/>
</dbReference>
<dbReference type="InterPro" id="IPR043472">
    <property type="entry name" value="Macro_dom-like"/>
</dbReference>
<protein>
    <submittedName>
        <fullName evidence="1">Uncharacterized protein</fullName>
    </submittedName>
</protein>
<dbReference type="Gene3D" id="3.40.220.10">
    <property type="entry name" value="Leucine Aminopeptidase, subunit E, domain 1"/>
    <property type="match status" value="1"/>
</dbReference>
<keyword evidence="2" id="KW-1185">Reference proteome</keyword>
<dbReference type="SUPFAM" id="SSF52949">
    <property type="entry name" value="Macro domain-like"/>
    <property type="match status" value="1"/>
</dbReference>
<dbReference type="AlphaFoldDB" id="A0A502GDS3"/>
<dbReference type="Gene3D" id="6.20.20.10">
    <property type="match status" value="1"/>
</dbReference>
<dbReference type="OrthoDB" id="671759at2"/>
<sequence length="207" mass="23142">MKTVNLECPTCKGDGHIECDAQELPIPCVTCEGFGQVTYDIVPKVVTGDVITLFDQGEFDIIYPGGNHCFCRPEQGLAGKVMARWPEYQRRDLQFGRKGDRTKLGICLPITVDRECGSTGIIVLSYTQYKYGRYNDASDLASYNAIHEVFKQMVWGFSQSKIGLAKIGSELGNGDWEVINILLELEMKCYFEKTGQVVDITVVEFEG</sequence>
<dbReference type="EMBL" id="RCZD01000008">
    <property type="protein sequence ID" value="TPG59901.1"/>
    <property type="molecule type" value="Genomic_DNA"/>
</dbReference>
<evidence type="ECO:0000313" key="1">
    <source>
        <dbReference type="EMBL" id="TPG59901.1"/>
    </source>
</evidence>